<dbReference type="Proteomes" id="UP000095280">
    <property type="component" value="Unplaced"/>
</dbReference>
<keyword evidence="2" id="KW-1185">Reference proteome</keyword>
<organism evidence="2 3">
    <name type="scientific">Macrostomum lignano</name>
    <dbReference type="NCBI Taxonomy" id="282301"/>
    <lineage>
        <taxon>Eukaryota</taxon>
        <taxon>Metazoa</taxon>
        <taxon>Spiralia</taxon>
        <taxon>Lophotrochozoa</taxon>
        <taxon>Platyhelminthes</taxon>
        <taxon>Rhabditophora</taxon>
        <taxon>Macrostomorpha</taxon>
        <taxon>Macrostomida</taxon>
        <taxon>Macrostomidae</taxon>
        <taxon>Macrostomum</taxon>
    </lineage>
</organism>
<name>A0A1I8GNL9_9PLAT</name>
<accession>A0A1I8GNL9</accession>
<evidence type="ECO:0000256" key="1">
    <source>
        <dbReference type="SAM" id="MobiDB-lite"/>
    </source>
</evidence>
<proteinExistence type="predicted"/>
<reference evidence="3" key="1">
    <citation type="submission" date="2016-11" db="UniProtKB">
        <authorList>
            <consortium name="WormBaseParasite"/>
        </authorList>
    </citation>
    <scope>IDENTIFICATION</scope>
</reference>
<sequence length="424" mass="47449">TLNVAAAINDSLHKYLSRGEKKHLLLSLTSTRVNSSPGKQTETHLILAVQTAGRVNNKSMMKFREPDRASELNTEHRVTPESQWSDSSHIEHKMSSELFVGEGVVAKGILHGQYLNVTLSAENWQLESINISLSSNGQFEISYRSKGKQTDRRGRLSEVIVTPYSFVIKVTVQPLGYDISLQEKHLAELSHNGNYSAICTVILGGEADFTELEICDSEEPKVATEPENPYLNVQLVHSARQPGTPSHVKRLRLSLPRVENSIWKPIPIFSEESECELKNDDRLNHEISHSSVQTMPKSDLDAENARLRRCQLRNADTAYIKPSSNFSSVVEFEPVDSKTFIEPKFSTALYKRDTHQTVNVNEANAKAQENVRKTSANNVGKDVIESAWLELDDPAKEAIETVMLRTGREIVSKANDDDNKNETG</sequence>
<dbReference type="WBParaSite" id="maker-uti_cns_0002460-snap-gene-0.10-mRNA-1">
    <property type="protein sequence ID" value="maker-uti_cns_0002460-snap-gene-0.10-mRNA-1"/>
    <property type="gene ID" value="maker-uti_cns_0002460-snap-gene-0.10"/>
</dbReference>
<feature type="compositionally biased region" description="Basic and acidic residues" evidence="1">
    <location>
        <begin position="65"/>
        <end position="79"/>
    </location>
</feature>
<dbReference type="AlphaFoldDB" id="A0A1I8GNL9"/>
<evidence type="ECO:0000313" key="3">
    <source>
        <dbReference type="WBParaSite" id="maker-uti_cns_0002460-snap-gene-0.10-mRNA-1"/>
    </source>
</evidence>
<feature type="region of interest" description="Disordered" evidence="1">
    <location>
        <begin position="65"/>
        <end position="87"/>
    </location>
</feature>
<protein>
    <submittedName>
        <fullName evidence="3">ER membrane protein complex subunit 1</fullName>
    </submittedName>
</protein>
<evidence type="ECO:0000313" key="2">
    <source>
        <dbReference type="Proteomes" id="UP000095280"/>
    </source>
</evidence>